<evidence type="ECO:0000256" key="6">
    <source>
        <dbReference type="ARBA" id="ARBA00023004"/>
    </source>
</evidence>
<evidence type="ECO:0000256" key="2">
    <source>
        <dbReference type="ARBA" id="ARBA00022448"/>
    </source>
</evidence>
<evidence type="ECO:0000256" key="5">
    <source>
        <dbReference type="ARBA" id="ARBA00022692"/>
    </source>
</evidence>
<sequence length="748" mass="80907">MKSFHNSVCVAALAAAIGLLAGPAHAQSAAPAAADKPDTGEIIVTAQKRAENVQNVPLAVSVLGATQLQAAGVRNFQDLGAVSPSLTIRPAEHPVNANVSLRGVGTFAFGIGVEPSVAVLVDEVPMAFQARAFTDLPDVERIEVLRGPQSTLYGKAASAGLINIITRGPSETLKVRANVVGTTDQEYGANFSVSGPISPTVGFVVSGAYSKWDGNVRNLYNGQKLNGREAGNIRAKVRWEPSSDAKLTLSLNYMNGNTNIGRPIINQAAGATFRNTPGQTADVVLPGVQIGPLNQNVSINYTSRTKYQGGGGNLRGEFALGDHQLVTITSYDKFRLDDYFDSDETSSSLASQNNIQVGAFKSTMFTQEVRLLSDGSKPFHYTLGAYYANVDFERPFYRGPAIALANWYATSKSSQIAGFAQADWQFMPKATLTAGGRVQNEKVSYTFQDIQNGNAQFSGSASDTAATYRISARYEFTPRINAFVTYSTGYKGQTYDLTTGFNQGRANAGPIKPETSRDIEFGLRSQLFDRKVTLNLTYFDTTYKNLQAQTIETIGDVQNFRLTNVGKLGTHGVEIDAGYRPNSDFNFNTSMAILDAKYLNYAVAQCFAGQTAAQGCVAGSPSSQNLTGTRAVQAPQFKISATAEYTPQIGNGLRGLAQVNVQHQSSVYYASRDPQTFQKAYEIVNLNLGVRAEDRRWEVAIFVNNLFDQQYYPSLINNNGLWGGAMTTQAVLPRDFRRYGGLRASLNF</sequence>
<accession>A0ABY7U2W5</accession>
<keyword evidence="2 11" id="KW-0813">Transport</keyword>
<feature type="signal peptide" evidence="13">
    <location>
        <begin position="1"/>
        <end position="26"/>
    </location>
</feature>
<keyword evidence="5 11" id="KW-0812">Transmembrane</keyword>
<dbReference type="PANTHER" id="PTHR32552">
    <property type="entry name" value="FERRICHROME IRON RECEPTOR-RELATED"/>
    <property type="match status" value="1"/>
</dbReference>
<evidence type="ECO:0000313" key="16">
    <source>
        <dbReference type="EMBL" id="WCT79553.1"/>
    </source>
</evidence>
<evidence type="ECO:0000256" key="7">
    <source>
        <dbReference type="ARBA" id="ARBA00023065"/>
    </source>
</evidence>
<dbReference type="PANTHER" id="PTHR32552:SF81">
    <property type="entry name" value="TONB-DEPENDENT OUTER MEMBRANE RECEPTOR"/>
    <property type="match status" value="1"/>
</dbReference>
<evidence type="ECO:0000256" key="1">
    <source>
        <dbReference type="ARBA" id="ARBA00004571"/>
    </source>
</evidence>
<dbReference type="SUPFAM" id="SSF56935">
    <property type="entry name" value="Porins"/>
    <property type="match status" value="1"/>
</dbReference>
<dbReference type="Proteomes" id="UP001218231">
    <property type="component" value="Plasmid unnamed1"/>
</dbReference>
<keyword evidence="16" id="KW-0614">Plasmid</keyword>
<gene>
    <name evidence="16" type="ORF">PQ457_21440</name>
</gene>
<keyword evidence="4" id="KW-0410">Iron transport</keyword>
<keyword evidence="10 11" id="KW-0998">Cell outer membrane</keyword>
<dbReference type="InterPro" id="IPR000531">
    <property type="entry name" value="Beta-barrel_TonB"/>
</dbReference>
<feature type="chain" id="PRO_5046055059" evidence="13">
    <location>
        <begin position="27"/>
        <end position="748"/>
    </location>
</feature>
<evidence type="ECO:0000259" key="14">
    <source>
        <dbReference type="Pfam" id="PF00593"/>
    </source>
</evidence>
<dbReference type="InterPro" id="IPR039426">
    <property type="entry name" value="TonB-dep_rcpt-like"/>
</dbReference>
<evidence type="ECO:0000256" key="11">
    <source>
        <dbReference type="PROSITE-ProRule" id="PRU01360"/>
    </source>
</evidence>
<feature type="domain" description="TonB-dependent receptor-like beta-barrel" evidence="14">
    <location>
        <begin position="270"/>
        <end position="706"/>
    </location>
</feature>
<keyword evidence="13" id="KW-0732">Signal</keyword>
<evidence type="ECO:0000256" key="9">
    <source>
        <dbReference type="ARBA" id="ARBA00023136"/>
    </source>
</evidence>
<dbReference type="Pfam" id="PF07715">
    <property type="entry name" value="Plug"/>
    <property type="match status" value="1"/>
</dbReference>
<keyword evidence="8 12" id="KW-0798">TonB box</keyword>
<dbReference type="Gene3D" id="2.40.170.20">
    <property type="entry name" value="TonB-dependent receptor, beta-barrel domain"/>
    <property type="match status" value="1"/>
</dbReference>
<name>A0ABY7U2W5_9SPHN</name>
<comment type="subcellular location">
    <subcellularLocation>
        <location evidence="1 11">Cell outer membrane</location>
        <topology evidence="1 11">Multi-pass membrane protein</topology>
    </subcellularLocation>
</comment>
<keyword evidence="9 11" id="KW-0472">Membrane</keyword>
<organism evidence="16 17">
    <name type="scientific">Novosphingobium humi</name>
    <dbReference type="NCBI Taxonomy" id="2282397"/>
    <lineage>
        <taxon>Bacteria</taxon>
        <taxon>Pseudomonadati</taxon>
        <taxon>Pseudomonadota</taxon>
        <taxon>Alphaproteobacteria</taxon>
        <taxon>Sphingomonadales</taxon>
        <taxon>Sphingomonadaceae</taxon>
        <taxon>Novosphingobium</taxon>
    </lineage>
</organism>
<keyword evidence="16" id="KW-0675">Receptor</keyword>
<keyword evidence="7" id="KW-0406">Ion transport</keyword>
<geneLocation type="plasmid" evidence="16 17">
    <name>unnamed1</name>
</geneLocation>
<protein>
    <submittedName>
        <fullName evidence="16">TonB-dependent receptor</fullName>
    </submittedName>
</protein>
<feature type="domain" description="TonB-dependent receptor plug" evidence="15">
    <location>
        <begin position="53"/>
        <end position="160"/>
    </location>
</feature>
<evidence type="ECO:0000256" key="4">
    <source>
        <dbReference type="ARBA" id="ARBA00022496"/>
    </source>
</evidence>
<dbReference type="CDD" id="cd01347">
    <property type="entry name" value="ligand_gated_channel"/>
    <property type="match status" value="1"/>
</dbReference>
<keyword evidence="3 11" id="KW-1134">Transmembrane beta strand</keyword>
<dbReference type="InterPro" id="IPR012910">
    <property type="entry name" value="Plug_dom"/>
</dbReference>
<comment type="similarity">
    <text evidence="11 12">Belongs to the TonB-dependent receptor family.</text>
</comment>
<dbReference type="EMBL" id="CP117418">
    <property type="protein sequence ID" value="WCT79553.1"/>
    <property type="molecule type" value="Genomic_DNA"/>
</dbReference>
<evidence type="ECO:0000259" key="15">
    <source>
        <dbReference type="Pfam" id="PF07715"/>
    </source>
</evidence>
<evidence type="ECO:0000256" key="10">
    <source>
        <dbReference type="ARBA" id="ARBA00023237"/>
    </source>
</evidence>
<dbReference type="Pfam" id="PF00593">
    <property type="entry name" value="TonB_dep_Rec_b-barrel"/>
    <property type="match status" value="1"/>
</dbReference>
<evidence type="ECO:0000313" key="17">
    <source>
        <dbReference type="Proteomes" id="UP001218231"/>
    </source>
</evidence>
<dbReference type="PROSITE" id="PS52016">
    <property type="entry name" value="TONB_DEPENDENT_REC_3"/>
    <property type="match status" value="1"/>
</dbReference>
<keyword evidence="6" id="KW-0408">Iron</keyword>
<proteinExistence type="inferred from homology"/>
<evidence type="ECO:0000256" key="8">
    <source>
        <dbReference type="ARBA" id="ARBA00023077"/>
    </source>
</evidence>
<reference evidence="16 17" key="1">
    <citation type="submission" date="2023-02" db="EMBL/GenBank/DDBJ databases">
        <title>Genome sequence of Novosphingobium humi KACC 19094.</title>
        <authorList>
            <person name="Kim S."/>
            <person name="Heo J."/>
            <person name="Kwon S.-W."/>
        </authorList>
    </citation>
    <scope>NUCLEOTIDE SEQUENCE [LARGE SCALE GENOMIC DNA]</scope>
    <source>
        <strain evidence="16 17">KACC 19094</strain>
        <plasmid evidence="16 17">unnamed1</plasmid>
    </source>
</reference>
<evidence type="ECO:0000256" key="13">
    <source>
        <dbReference type="SAM" id="SignalP"/>
    </source>
</evidence>
<evidence type="ECO:0000256" key="3">
    <source>
        <dbReference type="ARBA" id="ARBA00022452"/>
    </source>
</evidence>
<dbReference type="InterPro" id="IPR036942">
    <property type="entry name" value="Beta-barrel_TonB_sf"/>
</dbReference>
<dbReference type="RefSeq" id="WP_273619827.1">
    <property type="nucleotide sequence ID" value="NZ_CP117418.1"/>
</dbReference>
<evidence type="ECO:0000256" key="12">
    <source>
        <dbReference type="RuleBase" id="RU003357"/>
    </source>
</evidence>
<keyword evidence="17" id="KW-1185">Reference proteome</keyword>